<proteinExistence type="predicted"/>
<comment type="caution">
    <text evidence="1">The sequence shown here is derived from an EMBL/GenBank/DDBJ whole genome shotgun (WGS) entry which is preliminary data.</text>
</comment>
<dbReference type="EMBL" id="JAULSW010000004">
    <property type="protein sequence ID" value="KAK3386034.1"/>
    <property type="molecule type" value="Genomic_DNA"/>
</dbReference>
<reference evidence="1" key="1">
    <citation type="journal article" date="2023" name="Mol. Phylogenet. Evol.">
        <title>Genome-scale phylogeny and comparative genomics of the fungal order Sordariales.</title>
        <authorList>
            <person name="Hensen N."/>
            <person name="Bonometti L."/>
            <person name="Westerberg I."/>
            <person name="Brannstrom I.O."/>
            <person name="Guillou S."/>
            <person name="Cros-Aarteil S."/>
            <person name="Calhoun S."/>
            <person name="Haridas S."/>
            <person name="Kuo A."/>
            <person name="Mondo S."/>
            <person name="Pangilinan J."/>
            <person name="Riley R."/>
            <person name="LaButti K."/>
            <person name="Andreopoulos B."/>
            <person name="Lipzen A."/>
            <person name="Chen C."/>
            <person name="Yan M."/>
            <person name="Daum C."/>
            <person name="Ng V."/>
            <person name="Clum A."/>
            <person name="Steindorff A."/>
            <person name="Ohm R.A."/>
            <person name="Martin F."/>
            <person name="Silar P."/>
            <person name="Natvig D.O."/>
            <person name="Lalanne C."/>
            <person name="Gautier V."/>
            <person name="Ament-Velasquez S.L."/>
            <person name="Kruys A."/>
            <person name="Hutchinson M.I."/>
            <person name="Powell A.J."/>
            <person name="Barry K."/>
            <person name="Miller A.N."/>
            <person name="Grigoriev I.V."/>
            <person name="Debuchy R."/>
            <person name="Gladieux P."/>
            <person name="Hiltunen Thoren M."/>
            <person name="Johannesson H."/>
        </authorList>
    </citation>
    <scope>NUCLEOTIDE SEQUENCE</scope>
    <source>
        <strain evidence="1">CBS 232.78</strain>
    </source>
</reference>
<keyword evidence="2" id="KW-1185">Reference proteome</keyword>
<evidence type="ECO:0000313" key="1">
    <source>
        <dbReference type="EMBL" id="KAK3386034.1"/>
    </source>
</evidence>
<dbReference type="AlphaFoldDB" id="A0AAE0U0F7"/>
<gene>
    <name evidence="1" type="ORF">B0H63DRAFT_544611</name>
</gene>
<dbReference type="SUPFAM" id="SSF48452">
    <property type="entry name" value="TPR-like"/>
    <property type="match status" value="1"/>
</dbReference>
<evidence type="ECO:0000313" key="2">
    <source>
        <dbReference type="Proteomes" id="UP001285441"/>
    </source>
</evidence>
<accession>A0AAE0U0F7</accession>
<protein>
    <submittedName>
        <fullName evidence="1">Uncharacterized protein</fullName>
    </submittedName>
</protein>
<organism evidence="1 2">
    <name type="scientific">Podospora didyma</name>
    <dbReference type="NCBI Taxonomy" id="330526"/>
    <lineage>
        <taxon>Eukaryota</taxon>
        <taxon>Fungi</taxon>
        <taxon>Dikarya</taxon>
        <taxon>Ascomycota</taxon>
        <taxon>Pezizomycotina</taxon>
        <taxon>Sordariomycetes</taxon>
        <taxon>Sordariomycetidae</taxon>
        <taxon>Sordariales</taxon>
        <taxon>Podosporaceae</taxon>
        <taxon>Podospora</taxon>
    </lineage>
</organism>
<dbReference type="Proteomes" id="UP001285441">
    <property type="component" value="Unassembled WGS sequence"/>
</dbReference>
<reference evidence="1" key="2">
    <citation type="submission" date="2023-06" db="EMBL/GenBank/DDBJ databases">
        <authorList>
            <consortium name="Lawrence Berkeley National Laboratory"/>
            <person name="Haridas S."/>
            <person name="Hensen N."/>
            <person name="Bonometti L."/>
            <person name="Westerberg I."/>
            <person name="Brannstrom I.O."/>
            <person name="Guillou S."/>
            <person name="Cros-Aarteil S."/>
            <person name="Calhoun S."/>
            <person name="Kuo A."/>
            <person name="Mondo S."/>
            <person name="Pangilinan J."/>
            <person name="Riley R."/>
            <person name="LaButti K."/>
            <person name="Andreopoulos B."/>
            <person name="Lipzen A."/>
            <person name="Chen C."/>
            <person name="Yanf M."/>
            <person name="Daum C."/>
            <person name="Ng V."/>
            <person name="Clum A."/>
            <person name="Steindorff A."/>
            <person name="Ohm R."/>
            <person name="Martin F."/>
            <person name="Silar P."/>
            <person name="Natvig D."/>
            <person name="Lalanne C."/>
            <person name="Gautier V."/>
            <person name="Ament-velasquez S.L."/>
            <person name="Kruys A."/>
            <person name="Hutchinson M.I."/>
            <person name="Powell A.J."/>
            <person name="Barry K."/>
            <person name="Miller A.N."/>
            <person name="Grigoriev I.V."/>
            <person name="Debuchy R."/>
            <person name="Gladieux P."/>
            <person name="Thoren M.H."/>
            <person name="Johannesson H."/>
        </authorList>
    </citation>
    <scope>NUCLEOTIDE SEQUENCE</scope>
    <source>
        <strain evidence="1">CBS 232.78</strain>
    </source>
</reference>
<dbReference type="Gene3D" id="1.25.40.10">
    <property type="entry name" value="Tetratricopeptide repeat domain"/>
    <property type="match status" value="1"/>
</dbReference>
<name>A0AAE0U0F7_9PEZI</name>
<dbReference type="InterPro" id="IPR011990">
    <property type="entry name" value="TPR-like_helical_dom_sf"/>
</dbReference>
<sequence>MSFKIPVELCVYAHLLNTIGCCSFELSDLERCRRKWDKALAIREAWARRKAPGAEGEWANQQKNHGNLESAEGNYEEIRLHLGKDATVPLGVTDMTAGRAQFLMHKYGEAIAEYKEAEAMFLDKFGKGCTLYWPGE</sequence>